<comment type="subcellular location">
    <subcellularLocation>
        <location evidence="1">Cell membrane</location>
        <topology evidence="1">Peripheral membrane protein</topology>
    </subcellularLocation>
</comment>
<dbReference type="InterPro" id="IPR027417">
    <property type="entry name" value="P-loop_NTPase"/>
</dbReference>
<sequence>MTSPQGVGARLGFRLVGVEIRVEGLVMTYGDVRAVDDVSFTVAPGEFFGLLGPNGAGKTTTLEMIEGLRKPQSGSVRIDDHEPWRREPALQRRMGVQLQSSSFFERLTAREQLDTFGALYGVAAGRTDEMLEQVGLVDKAGVRTEDLSGGQKQRLSIACALIHDPEVVFLDEPTAALDPQARRNLWDVLRTINASGRTVVLTTHHMDEAEVLCDRVAIMDAGRILELDTPAALVRGLDAPVRISLAPGTLSVDDARAIAGGDPVTADDQGTTITTREPSRVLTALAQRDALDGLSVKGASLEDVFLELTGREYRA</sequence>
<dbReference type="PROSITE" id="PS50893">
    <property type="entry name" value="ABC_TRANSPORTER_2"/>
    <property type="match status" value="1"/>
</dbReference>
<feature type="domain" description="ABC transporter" evidence="10">
    <location>
        <begin position="20"/>
        <end position="246"/>
    </location>
</feature>
<dbReference type="GO" id="GO:0046677">
    <property type="term" value="P:response to antibiotic"/>
    <property type="evidence" value="ECO:0007669"/>
    <property type="project" value="UniProtKB-KW"/>
</dbReference>
<dbReference type="SUPFAM" id="SSF52540">
    <property type="entry name" value="P-loop containing nucleoside triphosphate hydrolases"/>
    <property type="match status" value="1"/>
</dbReference>
<keyword evidence="3" id="KW-0813">Transport</keyword>
<dbReference type="PROSITE" id="PS00211">
    <property type="entry name" value="ABC_TRANSPORTER_1"/>
    <property type="match status" value="1"/>
</dbReference>
<keyword evidence="12" id="KW-1185">Reference proteome</keyword>
<keyword evidence="5" id="KW-0547">Nucleotide-binding</keyword>
<dbReference type="EMBL" id="QUBR01000001">
    <property type="protein sequence ID" value="REK73974.1"/>
    <property type="molecule type" value="Genomic_DNA"/>
</dbReference>
<dbReference type="InterPro" id="IPR050763">
    <property type="entry name" value="ABC_transporter_ATP-binding"/>
</dbReference>
<dbReference type="InterPro" id="IPR003439">
    <property type="entry name" value="ABC_transporter-like_ATP-bd"/>
</dbReference>
<dbReference type="SMART" id="SM00382">
    <property type="entry name" value="AAA"/>
    <property type="match status" value="1"/>
</dbReference>
<proteinExistence type="inferred from homology"/>
<evidence type="ECO:0000256" key="7">
    <source>
        <dbReference type="ARBA" id="ARBA00022967"/>
    </source>
</evidence>
<dbReference type="OrthoDB" id="5193808at2"/>
<keyword evidence="8" id="KW-0472">Membrane</keyword>
<accession>A0A371PDJ1</accession>
<dbReference type="GO" id="GO:0005524">
    <property type="term" value="F:ATP binding"/>
    <property type="evidence" value="ECO:0007669"/>
    <property type="project" value="UniProtKB-KW"/>
</dbReference>
<evidence type="ECO:0000313" key="11">
    <source>
        <dbReference type="EMBL" id="REK73974.1"/>
    </source>
</evidence>
<dbReference type="Gene3D" id="3.40.50.300">
    <property type="entry name" value="P-loop containing nucleotide triphosphate hydrolases"/>
    <property type="match status" value="1"/>
</dbReference>
<dbReference type="InterPro" id="IPR017871">
    <property type="entry name" value="ABC_transporter-like_CS"/>
</dbReference>
<name>A0A371PDJ1_9ACTN</name>
<evidence type="ECO:0000256" key="9">
    <source>
        <dbReference type="ARBA" id="ARBA00023251"/>
    </source>
</evidence>
<dbReference type="Pfam" id="PF00005">
    <property type="entry name" value="ABC_tran"/>
    <property type="match status" value="1"/>
</dbReference>
<comment type="similarity">
    <text evidence="2">Belongs to the ABC transporter superfamily.</text>
</comment>
<organism evidence="11 12">
    <name type="scientific">Aeromicrobium endophyticum</name>
    <dbReference type="NCBI Taxonomy" id="2292704"/>
    <lineage>
        <taxon>Bacteria</taxon>
        <taxon>Bacillati</taxon>
        <taxon>Actinomycetota</taxon>
        <taxon>Actinomycetes</taxon>
        <taxon>Propionibacteriales</taxon>
        <taxon>Nocardioidaceae</taxon>
        <taxon>Aeromicrobium</taxon>
    </lineage>
</organism>
<keyword evidence="9" id="KW-0046">Antibiotic resistance</keyword>
<reference evidence="11 12" key="1">
    <citation type="submission" date="2018-08" db="EMBL/GenBank/DDBJ databases">
        <title>Aeromicrobium sp. M2KJ-4, whole genome shotgun sequence.</title>
        <authorList>
            <person name="Tuo L."/>
        </authorList>
    </citation>
    <scope>NUCLEOTIDE SEQUENCE [LARGE SCALE GENOMIC DNA]</scope>
    <source>
        <strain evidence="11 12">M2KJ-4</strain>
    </source>
</reference>
<dbReference type="CDD" id="cd03230">
    <property type="entry name" value="ABC_DR_subfamily_A"/>
    <property type="match status" value="1"/>
</dbReference>
<dbReference type="GO" id="GO:0005886">
    <property type="term" value="C:plasma membrane"/>
    <property type="evidence" value="ECO:0007669"/>
    <property type="project" value="UniProtKB-SubCell"/>
</dbReference>
<evidence type="ECO:0000256" key="6">
    <source>
        <dbReference type="ARBA" id="ARBA00022840"/>
    </source>
</evidence>
<keyword evidence="6 11" id="KW-0067">ATP-binding</keyword>
<evidence type="ECO:0000256" key="8">
    <source>
        <dbReference type="ARBA" id="ARBA00023136"/>
    </source>
</evidence>
<evidence type="ECO:0000256" key="4">
    <source>
        <dbReference type="ARBA" id="ARBA00022475"/>
    </source>
</evidence>
<evidence type="ECO:0000313" key="12">
    <source>
        <dbReference type="Proteomes" id="UP000265581"/>
    </source>
</evidence>
<dbReference type="FunFam" id="3.40.50.300:FF:000589">
    <property type="entry name" value="ABC transporter, ATP-binding subunit"/>
    <property type="match status" value="1"/>
</dbReference>
<evidence type="ECO:0000256" key="5">
    <source>
        <dbReference type="ARBA" id="ARBA00022741"/>
    </source>
</evidence>
<dbReference type="AlphaFoldDB" id="A0A371PDJ1"/>
<gene>
    <name evidence="11" type="ORF">DX116_02540</name>
</gene>
<dbReference type="InterPro" id="IPR003593">
    <property type="entry name" value="AAA+_ATPase"/>
</dbReference>
<evidence type="ECO:0000256" key="2">
    <source>
        <dbReference type="ARBA" id="ARBA00005417"/>
    </source>
</evidence>
<dbReference type="GO" id="GO:0016887">
    <property type="term" value="F:ATP hydrolysis activity"/>
    <property type="evidence" value="ECO:0007669"/>
    <property type="project" value="InterPro"/>
</dbReference>
<protein>
    <submittedName>
        <fullName evidence="11">ABC transporter ATP-binding protein</fullName>
    </submittedName>
</protein>
<dbReference type="PANTHER" id="PTHR42711:SF5">
    <property type="entry name" value="ABC TRANSPORTER ATP-BINDING PROTEIN NATA"/>
    <property type="match status" value="1"/>
</dbReference>
<evidence type="ECO:0000256" key="3">
    <source>
        <dbReference type="ARBA" id="ARBA00022448"/>
    </source>
</evidence>
<evidence type="ECO:0000256" key="1">
    <source>
        <dbReference type="ARBA" id="ARBA00004202"/>
    </source>
</evidence>
<keyword evidence="7" id="KW-1278">Translocase</keyword>
<evidence type="ECO:0000259" key="10">
    <source>
        <dbReference type="PROSITE" id="PS50893"/>
    </source>
</evidence>
<dbReference type="PANTHER" id="PTHR42711">
    <property type="entry name" value="ABC TRANSPORTER ATP-BINDING PROTEIN"/>
    <property type="match status" value="1"/>
</dbReference>
<comment type="caution">
    <text evidence="11">The sequence shown here is derived from an EMBL/GenBank/DDBJ whole genome shotgun (WGS) entry which is preliminary data.</text>
</comment>
<dbReference type="Proteomes" id="UP000265581">
    <property type="component" value="Unassembled WGS sequence"/>
</dbReference>
<keyword evidence="4" id="KW-1003">Cell membrane</keyword>